<protein>
    <submittedName>
        <fullName evidence="1">Uncharacterized protein</fullName>
    </submittedName>
</protein>
<dbReference type="EMBL" id="SJPY01000002">
    <property type="protein sequence ID" value="TWU43897.1"/>
    <property type="molecule type" value="Genomic_DNA"/>
</dbReference>
<dbReference type="AlphaFoldDB" id="A0A5C6E7G8"/>
<sequence length="62" mass="6942">MLFRGVFNLVYAYRPGFIVSPKLEAWATFSGPSGLYKFCPVPGLRKWNVLSHTVPPCPAPLF</sequence>
<reference evidence="1 2" key="1">
    <citation type="submission" date="2019-02" db="EMBL/GenBank/DDBJ databases">
        <title>Deep-cultivation of Planctomycetes and their phenomic and genomic characterization uncovers novel biology.</title>
        <authorList>
            <person name="Wiegand S."/>
            <person name="Jogler M."/>
            <person name="Boedeker C."/>
            <person name="Pinto D."/>
            <person name="Vollmers J."/>
            <person name="Rivas-Marin E."/>
            <person name="Kohn T."/>
            <person name="Peeters S.H."/>
            <person name="Heuer A."/>
            <person name="Rast P."/>
            <person name="Oberbeckmann S."/>
            <person name="Bunk B."/>
            <person name="Jeske O."/>
            <person name="Meyerdierks A."/>
            <person name="Storesund J.E."/>
            <person name="Kallscheuer N."/>
            <person name="Luecker S."/>
            <person name="Lage O.M."/>
            <person name="Pohl T."/>
            <person name="Merkel B.J."/>
            <person name="Hornburger P."/>
            <person name="Mueller R.-W."/>
            <person name="Bruemmer F."/>
            <person name="Labrenz M."/>
            <person name="Spormann A.M."/>
            <person name="Op Den Camp H."/>
            <person name="Overmann J."/>
            <person name="Amann R."/>
            <person name="Jetten M.S.M."/>
            <person name="Mascher T."/>
            <person name="Medema M.H."/>
            <person name="Devos D.P."/>
            <person name="Kaster A.-K."/>
            <person name="Ovreas L."/>
            <person name="Rohde M."/>
            <person name="Galperin M.Y."/>
            <person name="Jogler C."/>
        </authorList>
    </citation>
    <scope>NUCLEOTIDE SEQUENCE [LARGE SCALE GENOMIC DNA]</scope>
    <source>
        <strain evidence="1 2">Q31b</strain>
    </source>
</reference>
<dbReference type="Proteomes" id="UP000315471">
    <property type="component" value="Unassembled WGS sequence"/>
</dbReference>
<evidence type="ECO:0000313" key="2">
    <source>
        <dbReference type="Proteomes" id="UP000315471"/>
    </source>
</evidence>
<gene>
    <name evidence="1" type="ORF">Q31b_14290</name>
</gene>
<keyword evidence="2" id="KW-1185">Reference proteome</keyword>
<name>A0A5C6E7G8_9BACT</name>
<organism evidence="1 2">
    <name type="scientific">Novipirellula aureliae</name>
    <dbReference type="NCBI Taxonomy" id="2527966"/>
    <lineage>
        <taxon>Bacteria</taxon>
        <taxon>Pseudomonadati</taxon>
        <taxon>Planctomycetota</taxon>
        <taxon>Planctomycetia</taxon>
        <taxon>Pirellulales</taxon>
        <taxon>Pirellulaceae</taxon>
        <taxon>Novipirellula</taxon>
    </lineage>
</organism>
<evidence type="ECO:0000313" key="1">
    <source>
        <dbReference type="EMBL" id="TWU43897.1"/>
    </source>
</evidence>
<comment type="caution">
    <text evidence="1">The sequence shown here is derived from an EMBL/GenBank/DDBJ whole genome shotgun (WGS) entry which is preliminary data.</text>
</comment>
<accession>A0A5C6E7G8</accession>
<proteinExistence type="predicted"/>